<evidence type="ECO:0000313" key="2">
    <source>
        <dbReference type="Proteomes" id="UP001059596"/>
    </source>
</evidence>
<proteinExistence type="predicted"/>
<sequence length="74" mass="8301">MTPSVIKIKRMTYGDKKLPERAPSSAFWPGGGRPIAPSSRPQRWTWLQSLSQKTLCPNLVKRATFQPHAVKVLA</sequence>
<dbReference type="Proteomes" id="UP001059596">
    <property type="component" value="Unassembled WGS sequence"/>
</dbReference>
<evidence type="ECO:0000313" key="1">
    <source>
        <dbReference type="EMBL" id="KAI8040885.1"/>
    </source>
</evidence>
<dbReference type="AlphaFoldDB" id="A0A9P9YPP0"/>
<name>A0A9P9YPP0_9MUSC</name>
<organism evidence="1 2">
    <name type="scientific">Drosophila gunungcola</name>
    <name type="common">fruit fly</name>
    <dbReference type="NCBI Taxonomy" id="103775"/>
    <lineage>
        <taxon>Eukaryota</taxon>
        <taxon>Metazoa</taxon>
        <taxon>Ecdysozoa</taxon>
        <taxon>Arthropoda</taxon>
        <taxon>Hexapoda</taxon>
        <taxon>Insecta</taxon>
        <taxon>Pterygota</taxon>
        <taxon>Neoptera</taxon>
        <taxon>Endopterygota</taxon>
        <taxon>Diptera</taxon>
        <taxon>Brachycera</taxon>
        <taxon>Muscomorpha</taxon>
        <taxon>Ephydroidea</taxon>
        <taxon>Drosophilidae</taxon>
        <taxon>Drosophila</taxon>
        <taxon>Sophophora</taxon>
    </lineage>
</organism>
<gene>
    <name evidence="1" type="ORF">M5D96_006828</name>
</gene>
<protein>
    <submittedName>
        <fullName evidence="1">Uncharacterized protein</fullName>
    </submittedName>
</protein>
<dbReference type="EMBL" id="JAMKOV010000004">
    <property type="protein sequence ID" value="KAI8040885.1"/>
    <property type="molecule type" value="Genomic_DNA"/>
</dbReference>
<keyword evidence="2" id="KW-1185">Reference proteome</keyword>
<accession>A0A9P9YPP0</accession>
<comment type="caution">
    <text evidence="1">The sequence shown here is derived from an EMBL/GenBank/DDBJ whole genome shotgun (WGS) entry which is preliminary data.</text>
</comment>
<reference evidence="1" key="1">
    <citation type="journal article" date="2023" name="Genome Biol. Evol.">
        <title>Long-read-based Genome Assembly of Drosophila gunungcola Reveals Fewer Chemosensory Genes in Flower-breeding Species.</title>
        <authorList>
            <person name="Negi A."/>
            <person name="Liao B.Y."/>
            <person name="Yeh S.D."/>
        </authorList>
    </citation>
    <scope>NUCLEOTIDE SEQUENCE</scope>
    <source>
        <strain evidence="1">Sukarami</strain>
    </source>
</reference>